<dbReference type="NCBIfam" id="NF004637">
    <property type="entry name" value="PRK05986.1"/>
    <property type="match status" value="1"/>
</dbReference>
<reference evidence="10" key="1">
    <citation type="journal article" date="2015" name="Genome Announc.">
        <title>Draft Genome Sequence of Bacteroidales Strain TBC1, a Novel Isolate from a Methanogenic Wastewater Treatment System.</title>
        <authorList>
            <person name="Tourlousse D.M."/>
            <person name="Matsuura N."/>
            <person name="Sun L."/>
            <person name="Toyonaga M."/>
            <person name="Kuroda K."/>
            <person name="Ohashi A."/>
            <person name="Cruz R."/>
            <person name="Yamaguchi T."/>
            <person name="Sekiguchi Y."/>
        </authorList>
    </citation>
    <scope>NUCLEOTIDE SEQUENCE [LARGE SCALE GENOMIC DNA]</scope>
    <source>
        <strain evidence="10">TBC1</strain>
    </source>
</reference>
<dbReference type="EMBL" id="DF968182">
    <property type="protein sequence ID" value="GAP43650.1"/>
    <property type="molecule type" value="Genomic_DNA"/>
</dbReference>
<comment type="catalytic activity">
    <reaction evidence="8">
        <text>2 cob(II)yrinate a,c diamide + reduced [electron-transfer flavoprotein] + 2 ATP = 2 adenosylcob(III)yrinate a,c-diamide + 2 triphosphate + oxidized [electron-transfer flavoprotein] + 3 H(+)</text>
        <dbReference type="Rhea" id="RHEA:11528"/>
        <dbReference type="Rhea" id="RHEA-COMP:10685"/>
        <dbReference type="Rhea" id="RHEA-COMP:10686"/>
        <dbReference type="ChEBI" id="CHEBI:15378"/>
        <dbReference type="ChEBI" id="CHEBI:18036"/>
        <dbReference type="ChEBI" id="CHEBI:30616"/>
        <dbReference type="ChEBI" id="CHEBI:57692"/>
        <dbReference type="ChEBI" id="CHEBI:58307"/>
        <dbReference type="ChEBI" id="CHEBI:58503"/>
        <dbReference type="ChEBI" id="CHEBI:58537"/>
        <dbReference type="EC" id="2.5.1.17"/>
    </reaction>
</comment>
<dbReference type="EC" id="2.5.1.17" evidence="3"/>
<dbReference type="OrthoDB" id="9810309at2"/>
<accession>A0A0S7BZF6</accession>
<dbReference type="PANTHER" id="PTHR46638">
    <property type="entry name" value="CORRINOID ADENOSYLTRANSFERASE"/>
    <property type="match status" value="1"/>
</dbReference>
<sequence length="172" mass="19443">MKPKGYIHLYTGNGKGKTTAALGLALRAAGAGLQVFIAQFVKGMHYSELESLGRIPEINIRQYGLDCFIVNEPTEKDIRAARKGLEEVTDIIRHHRAGVVILDEVCIALHYRLFGLEEIISLLKTKPEDMEIVMTGRYAPVELYEYADLITEMKEVKHYYNKGIDARKGIEF</sequence>
<dbReference type="GO" id="GO:0008817">
    <property type="term" value="F:corrinoid adenosyltransferase activity"/>
    <property type="evidence" value="ECO:0007669"/>
    <property type="project" value="UniProtKB-EC"/>
</dbReference>
<dbReference type="PANTHER" id="PTHR46638:SF1">
    <property type="entry name" value="CORRINOID ADENOSYLTRANSFERASE"/>
    <property type="match status" value="1"/>
</dbReference>
<evidence type="ECO:0000256" key="3">
    <source>
        <dbReference type="ARBA" id="ARBA00012454"/>
    </source>
</evidence>
<evidence type="ECO:0000256" key="5">
    <source>
        <dbReference type="ARBA" id="ARBA00031529"/>
    </source>
</evidence>
<dbReference type="InterPro" id="IPR027417">
    <property type="entry name" value="P-loop_NTPase"/>
</dbReference>
<comment type="similarity">
    <text evidence="2">Belongs to the Cob(I)alamin adenosyltransferase family.</text>
</comment>
<organism evidence="10">
    <name type="scientific">Lentimicrobium saccharophilum</name>
    <dbReference type="NCBI Taxonomy" id="1678841"/>
    <lineage>
        <taxon>Bacteria</taxon>
        <taxon>Pseudomonadati</taxon>
        <taxon>Bacteroidota</taxon>
        <taxon>Bacteroidia</taxon>
        <taxon>Bacteroidales</taxon>
        <taxon>Lentimicrobiaceae</taxon>
        <taxon>Lentimicrobium</taxon>
    </lineage>
</organism>
<evidence type="ECO:0000256" key="8">
    <source>
        <dbReference type="ARBA" id="ARBA00048555"/>
    </source>
</evidence>
<evidence type="ECO:0000256" key="2">
    <source>
        <dbReference type="ARBA" id="ARBA00007487"/>
    </source>
</evidence>
<evidence type="ECO:0000313" key="11">
    <source>
        <dbReference type="Proteomes" id="UP000053091"/>
    </source>
</evidence>
<dbReference type="PATRIC" id="fig|1678841.3.peg.2011"/>
<proteinExistence type="inferred from homology"/>
<evidence type="ECO:0000313" key="10">
    <source>
        <dbReference type="EMBL" id="GAP43650.1"/>
    </source>
</evidence>
<evidence type="ECO:0000256" key="6">
    <source>
        <dbReference type="ARBA" id="ARBA00033334"/>
    </source>
</evidence>
<keyword evidence="11" id="KW-1185">Reference proteome</keyword>
<evidence type="ECO:0000256" key="7">
    <source>
        <dbReference type="ARBA" id="ARBA00033354"/>
    </source>
</evidence>
<dbReference type="Gene3D" id="3.40.50.300">
    <property type="entry name" value="P-loop containing nucleotide triphosphate hydrolases"/>
    <property type="match status" value="1"/>
</dbReference>
<dbReference type="RefSeq" id="WP_062041103.1">
    <property type="nucleotide sequence ID" value="NZ_DF968182.1"/>
</dbReference>
<dbReference type="InterPro" id="IPR003724">
    <property type="entry name" value="CblAdoTrfase_CobA"/>
</dbReference>
<dbReference type="NCBIfam" id="TIGR00708">
    <property type="entry name" value="cobA"/>
    <property type="match status" value="1"/>
</dbReference>
<evidence type="ECO:0000256" key="9">
    <source>
        <dbReference type="ARBA" id="ARBA00048692"/>
    </source>
</evidence>
<comment type="function">
    <text evidence="4">Required for both de novo synthesis of the corrin ring for the assimilation of exogenous corrinoids. Participates in the adenosylation of a variety of incomplete and complete corrinoids.</text>
</comment>
<comment type="pathway">
    <text evidence="1">Cofactor biosynthesis; adenosylcobalamin biosynthesis; adenosylcobalamin from cob(II)yrinate a,c-diamide: step 2/7.</text>
</comment>
<dbReference type="PIRSF" id="PIRSF015617">
    <property type="entry name" value="Adensltrnsf_CobA"/>
    <property type="match status" value="1"/>
</dbReference>
<dbReference type="Proteomes" id="UP000053091">
    <property type="component" value="Unassembled WGS sequence"/>
</dbReference>
<dbReference type="AlphaFoldDB" id="A0A0S7BZF6"/>
<dbReference type="STRING" id="1678841.TBC1_111806"/>
<protein>
    <recommendedName>
        <fullName evidence="3">corrinoid adenosyltransferase</fullName>
        <ecNumber evidence="3">2.5.1.17</ecNumber>
    </recommendedName>
    <alternativeName>
        <fullName evidence="5">Cob(II)alamin adenosyltransferase</fullName>
    </alternativeName>
    <alternativeName>
        <fullName evidence="7">Cob(II)yrinic acid a,c-diamide adenosyltransferase</fullName>
    </alternativeName>
    <alternativeName>
        <fullName evidence="6">Cobinamide/cobalamin adenosyltransferase</fullName>
    </alternativeName>
</protein>
<evidence type="ECO:0000256" key="1">
    <source>
        <dbReference type="ARBA" id="ARBA00005121"/>
    </source>
</evidence>
<dbReference type="SUPFAM" id="SSF52540">
    <property type="entry name" value="P-loop containing nucleoside triphosphate hydrolases"/>
    <property type="match status" value="1"/>
</dbReference>
<keyword evidence="10" id="KW-0808">Transferase</keyword>
<name>A0A0S7BZF6_9BACT</name>
<evidence type="ECO:0000256" key="4">
    <source>
        <dbReference type="ARBA" id="ARBA00024929"/>
    </source>
</evidence>
<dbReference type="GO" id="GO:0009236">
    <property type="term" value="P:cobalamin biosynthetic process"/>
    <property type="evidence" value="ECO:0007669"/>
    <property type="project" value="InterPro"/>
</dbReference>
<comment type="catalytic activity">
    <reaction evidence="9">
        <text>2 cob(II)alamin + reduced [electron-transfer flavoprotein] + 2 ATP = 2 adenosylcob(III)alamin + 2 triphosphate + oxidized [electron-transfer flavoprotein] + 3 H(+)</text>
        <dbReference type="Rhea" id="RHEA:28671"/>
        <dbReference type="Rhea" id="RHEA-COMP:10685"/>
        <dbReference type="Rhea" id="RHEA-COMP:10686"/>
        <dbReference type="ChEBI" id="CHEBI:15378"/>
        <dbReference type="ChEBI" id="CHEBI:16304"/>
        <dbReference type="ChEBI" id="CHEBI:18036"/>
        <dbReference type="ChEBI" id="CHEBI:18408"/>
        <dbReference type="ChEBI" id="CHEBI:30616"/>
        <dbReference type="ChEBI" id="CHEBI:57692"/>
        <dbReference type="ChEBI" id="CHEBI:58307"/>
        <dbReference type="EC" id="2.5.1.17"/>
    </reaction>
</comment>
<dbReference type="GO" id="GO:0005524">
    <property type="term" value="F:ATP binding"/>
    <property type="evidence" value="ECO:0007669"/>
    <property type="project" value="InterPro"/>
</dbReference>
<gene>
    <name evidence="10" type="ORF">TBC1_111806</name>
</gene>
<dbReference type="Pfam" id="PF02572">
    <property type="entry name" value="CobA_CobO_BtuR"/>
    <property type="match status" value="1"/>
</dbReference>